<dbReference type="EMBL" id="CADCWJ010000801">
    <property type="protein sequence ID" value="CAA9583388.1"/>
    <property type="molecule type" value="Genomic_DNA"/>
</dbReference>
<feature type="region of interest" description="Disordered" evidence="1">
    <location>
        <begin position="1"/>
        <end position="25"/>
    </location>
</feature>
<feature type="compositionally biased region" description="Basic and acidic residues" evidence="1">
    <location>
        <begin position="1"/>
        <end position="10"/>
    </location>
</feature>
<feature type="domain" description="ORC1/DEAH AAA+ ATPase" evidence="2">
    <location>
        <begin position="62"/>
        <end position="170"/>
    </location>
</feature>
<evidence type="ECO:0000313" key="3">
    <source>
        <dbReference type="EMBL" id="CAA9583388.1"/>
    </source>
</evidence>
<dbReference type="PANTHER" id="PTHR35894:SF1">
    <property type="entry name" value="PHOSPHORIBULOKINASE _ URIDINE KINASE FAMILY"/>
    <property type="match status" value="1"/>
</dbReference>
<dbReference type="InterPro" id="IPR027417">
    <property type="entry name" value="P-loop_NTPase"/>
</dbReference>
<dbReference type="AlphaFoldDB" id="A0A6J4VNB9"/>
<dbReference type="GO" id="GO:0016887">
    <property type="term" value="F:ATP hydrolysis activity"/>
    <property type="evidence" value="ECO:0007669"/>
    <property type="project" value="InterPro"/>
</dbReference>
<dbReference type="PANTHER" id="PTHR35894">
    <property type="entry name" value="GENERAL SECRETION PATHWAY PROTEIN A-RELATED"/>
    <property type="match status" value="1"/>
</dbReference>
<dbReference type="InterPro" id="IPR052026">
    <property type="entry name" value="ExeA_AAA_ATPase_DNA-bind"/>
</dbReference>
<dbReference type="SUPFAM" id="SSF52540">
    <property type="entry name" value="P-loop containing nucleoside triphosphate hydrolases"/>
    <property type="match status" value="1"/>
</dbReference>
<accession>A0A6J4VNB9</accession>
<gene>
    <name evidence="3" type="ORF">AVDCRST_MAG87-3639</name>
</gene>
<protein>
    <recommendedName>
        <fullName evidence="2">ORC1/DEAH AAA+ ATPase domain-containing protein</fullName>
    </recommendedName>
</protein>
<organism evidence="3">
    <name type="scientific">uncultured Thermomicrobiales bacterium</name>
    <dbReference type="NCBI Taxonomy" id="1645740"/>
    <lineage>
        <taxon>Bacteria</taxon>
        <taxon>Pseudomonadati</taxon>
        <taxon>Thermomicrobiota</taxon>
        <taxon>Thermomicrobia</taxon>
        <taxon>Thermomicrobiales</taxon>
        <taxon>environmental samples</taxon>
    </lineage>
</organism>
<evidence type="ECO:0000256" key="1">
    <source>
        <dbReference type="SAM" id="MobiDB-lite"/>
    </source>
</evidence>
<dbReference type="InterPro" id="IPR049945">
    <property type="entry name" value="AAA_22"/>
</dbReference>
<evidence type="ECO:0000259" key="2">
    <source>
        <dbReference type="Pfam" id="PF13401"/>
    </source>
</evidence>
<dbReference type="Pfam" id="PF13401">
    <property type="entry name" value="AAA_22"/>
    <property type="match status" value="1"/>
</dbReference>
<reference evidence="3" key="1">
    <citation type="submission" date="2020-02" db="EMBL/GenBank/DDBJ databases">
        <authorList>
            <person name="Meier V. D."/>
        </authorList>
    </citation>
    <scope>NUCLEOTIDE SEQUENCE</scope>
    <source>
        <strain evidence="3">AVDCRST_MAG87</strain>
    </source>
</reference>
<proteinExistence type="predicted"/>
<name>A0A6J4VNB9_9BACT</name>
<sequence>MRFPKRHGDPMRGPARSAGMTAGTPLRLDRQSSSAWVAIPSRVSVLDDLTAWITDREVSRTDGGLAIVTGDAGSGRTSLLTALTGSLAGHPGLFVATVADNGNRRSDALLPRAMIAALGGVPVGRSGRELIAGVRALMRAHLDAGRQPVLLIDNAALSGSQLEIVRMLLLPAENSTSSGPLLDPLLVLFGPLELGDRIRRRRALAGMIERNLALPPLDPAEIGELLGGLPGALPGRGALFAEEAIAIIAASSGGNLARALSIAGACQREAIARHRPEVDRTIARDVVALLGDGGNLGPSDTAVQRGPILTGPVQTRLELGFSGAEPGMTASGGATQGRRR</sequence>